<dbReference type="CDD" id="cd17319">
    <property type="entry name" value="MFS_ExuT_GudP_like"/>
    <property type="match status" value="1"/>
</dbReference>
<protein>
    <submittedName>
        <fullName evidence="9">MFS transporter</fullName>
    </submittedName>
</protein>
<dbReference type="Proteomes" id="UP000051063">
    <property type="component" value="Unassembled WGS sequence"/>
</dbReference>
<evidence type="ECO:0000313" key="10">
    <source>
        <dbReference type="Proteomes" id="UP000051063"/>
    </source>
</evidence>
<proteinExistence type="predicted"/>
<keyword evidence="6 7" id="KW-0472">Membrane</keyword>
<accession>A0ABR5NEG5</accession>
<keyword evidence="4 7" id="KW-0812">Transmembrane</keyword>
<evidence type="ECO:0000256" key="1">
    <source>
        <dbReference type="ARBA" id="ARBA00004651"/>
    </source>
</evidence>
<dbReference type="PIRSF" id="PIRSF002808">
    <property type="entry name" value="Hexose_phosphate_transp"/>
    <property type="match status" value="1"/>
</dbReference>
<comment type="caution">
    <text evidence="9">The sequence shown here is derived from an EMBL/GenBank/DDBJ whole genome shotgun (WGS) entry which is preliminary data.</text>
</comment>
<feature type="transmembrane region" description="Helical" evidence="7">
    <location>
        <begin position="216"/>
        <end position="238"/>
    </location>
</feature>
<feature type="transmembrane region" description="Helical" evidence="7">
    <location>
        <begin position="80"/>
        <end position="99"/>
    </location>
</feature>
<dbReference type="PANTHER" id="PTHR11662:SF399">
    <property type="entry name" value="FI19708P1-RELATED"/>
    <property type="match status" value="1"/>
</dbReference>
<gene>
    <name evidence="9" type="ORF">AN963_08860</name>
</gene>
<sequence>MSRITVLARNNYFILLLLFIGWNISYLDRMVISVALTSIGTDLQLEASSLGIVLSSFFAGYALMQIPGGWLTDKYGSKRVMIVALVMWSLFTALTGVAWSLASLLVIRFLFGIGESGFPAASSKAIAEYFPKAERAKAQSAMLSSNAFGAALAPLVAAPMMLWLGWRMMFVVIALIGFVLVAVYAVFLRKPAHKEEAQKKNSGRSMSMKDLLQTPTMWKLVVAWFGLDVVLWGFASWLPSYLLKVRHLDLLQAGFVASLPFFAGGVAMILGGWLVDRYFVGREKNFVIMVEILGALFLYLMFTTQALQTAVIYQILSAFFLYAGFAGIWALPLKVLPTQVMGSATGMINFGGQVAGFVSPMVMGFLISAFNGSYDAAFWFLILSAVISIIACMTLGNAQRSLQMKVTGVEEA</sequence>
<dbReference type="InterPro" id="IPR011701">
    <property type="entry name" value="MFS"/>
</dbReference>
<evidence type="ECO:0000313" key="9">
    <source>
        <dbReference type="EMBL" id="KQL49799.1"/>
    </source>
</evidence>
<name>A0ABR5NEG5_BRECH</name>
<dbReference type="InterPro" id="IPR050382">
    <property type="entry name" value="MFS_Na/Anion_cotransporter"/>
</dbReference>
<dbReference type="EMBL" id="LJJB01000007">
    <property type="protein sequence ID" value="KQL49799.1"/>
    <property type="molecule type" value="Genomic_DNA"/>
</dbReference>
<evidence type="ECO:0000256" key="5">
    <source>
        <dbReference type="ARBA" id="ARBA00022989"/>
    </source>
</evidence>
<dbReference type="Pfam" id="PF07690">
    <property type="entry name" value="MFS_1"/>
    <property type="match status" value="1"/>
</dbReference>
<organism evidence="9 10">
    <name type="scientific">Brevibacillus choshinensis</name>
    <dbReference type="NCBI Taxonomy" id="54911"/>
    <lineage>
        <taxon>Bacteria</taxon>
        <taxon>Bacillati</taxon>
        <taxon>Bacillota</taxon>
        <taxon>Bacilli</taxon>
        <taxon>Bacillales</taxon>
        <taxon>Paenibacillaceae</taxon>
        <taxon>Brevibacillus</taxon>
    </lineage>
</organism>
<dbReference type="Gene3D" id="1.20.1250.20">
    <property type="entry name" value="MFS general substrate transporter like domains"/>
    <property type="match status" value="2"/>
</dbReference>
<evidence type="ECO:0000256" key="3">
    <source>
        <dbReference type="ARBA" id="ARBA00022475"/>
    </source>
</evidence>
<dbReference type="PANTHER" id="PTHR11662">
    <property type="entry name" value="SOLUTE CARRIER FAMILY 17"/>
    <property type="match status" value="1"/>
</dbReference>
<feature type="transmembrane region" description="Helical" evidence="7">
    <location>
        <begin position="12"/>
        <end position="36"/>
    </location>
</feature>
<dbReference type="InterPro" id="IPR000849">
    <property type="entry name" value="Sugar_P_transporter"/>
</dbReference>
<dbReference type="SUPFAM" id="SSF103473">
    <property type="entry name" value="MFS general substrate transporter"/>
    <property type="match status" value="1"/>
</dbReference>
<evidence type="ECO:0000256" key="7">
    <source>
        <dbReference type="SAM" id="Phobius"/>
    </source>
</evidence>
<keyword evidence="2" id="KW-0813">Transport</keyword>
<feature type="transmembrane region" description="Helical" evidence="7">
    <location>
        <begin position="311"/>
        <end position="336"/>
    </location>
</feature>
<feature type="transmembrane region" description="Helical" evidence="7">
    <location>
        <begin position="376"/>
        <end position="395"/>
    </location>
</feature>
<dbReference type="InterPro" id="IPR036259">
    <property type="entry name" value="MFS_trans_sf"/>
</dbReference>
<keyword evidence="3" id="KW-1003">Cell membrane</keyword>
<keyword evidence="10" id="KW-1185">Reference proteome</keyword>
<feature type="transmembrane region" description="Helical" evidence="7">
    <location>
        <begin position="348"/>
        <end position="370"/>
    </location>
</feature>
<dbReference type="PROSITE" id="PS50850">
    <property type="entry name" value="MFS"/>
    <property type="match status" value="1"/>
</dbReference>
<feature type="domain" description="Major facilitator superfamily (MFS) profile" evidence="8">
    <location>
        <begin position="14"/>
        <end position="400"/>
    </location>
</feature>
<comment type="subcellular location">
    <subcellularLocation>
        <location evidence="1">Cell membrane</location>
        <topology evidence="1">Multi-pass membrane protein</topology>
    </subcellularLocation>
</comment>
<feature type="transmembrane region" description="Helical" evidence="7">
    <location>
        <begin position="250"/>
        <end position="274"/>
    </location>
</feature>
<reference evidence="9 10" key="1">
    <citation type="submission" date="2015-09" db="EMBL/GenBank/DDBJ databases">
        <title>Genome sequencing project for genomic taxonomy and phylogenomics of Bacillus-like bacteria.</title>
        <authorList>
            <person name="Liu B."/>
            <person name="Wang J."/>
            <person name="Zhu Y."/>
            <person name="Liu G."/>
            <person name="Chen Q."/>
            <person name="Chen Z."/>
            <person name="Lan J."/>
            <person name="Che J."/>
            <person name="Ge C."/>
            <person name="Shi H."/>
            <person name="Pan Z."/>
            <person name="Liu X."/>
        </authorList>
    </citation>
    <scope>NUCLEOTIDE SEQUENCE [LARGE SCALE GENOMIC DNA]</scope>
    <source>
        <strain evidence="9 10">DSM 8552</strain>
    </source>
</reference>
<feature type="transmembrane region" description="Helical" evidence="7">
    <location>
        <begin position="48"/>
        <end position="68"/>
    </location>
</feature>
<evidence type="ECO:0000256" key="2">
    <source>
        <dbReference type="ARBA" id="ARBA00022448"/>
    </source>
</evidence>
<feature type="transmembrane region" description="Helical" evidence="7">
    <location>
        <begin position="168"/>
        <end position="188"/>
    </location>
</feature>
<dbReference type="InterPro" id="IPR020846">
    <property type="entry name" value="MFS_dom"/>
</dbReference>
<evidence type="ECO:0000256" key="6">
    <source>
        <dbReference type="ARBA" id="ARBA00023136"/>
    </source>
</evidence>
<keyword evidence="5 7" id="KW-1133">Transmembrane helix</keyword>
<feature type="transmembrane region" description="Helical" evidence="7">
    <location>
        <begin position="286"/>
        <end position="305"/>
    </location>
</feature>
<evidence type="ECO:0000256" key="4">
    <source>
        <dbReference type="ARBA" id="ARBA00022692"/>
    </source>
</evidence>
<evidence type="ECO:0000259" key="8">
    <source>
        <dbReference type="PROSITE" id="PS50850"/>
    </source>
</evidence>